<protein>
    <recommendedName>
        <fullName evidence="9">Glycoside hydrolase family 5 domain-containing protein</fullName>
    </recommendedName>
</protein>
<keyword evidence="5" id="KW-0326">Glycosidase</keyword>
<evidence type="ECO:0000313" key="11">
    <source>
        <dbReference type="Proteomes" id="UP000256970"/>
    </source>
</evidence>
<feature type="domain" description="Glycoside hydrolase family 5" evidence="9">
    <location>
        <begin position="288"/>
        <end position="589"/>
    </location>
</feature>
<comment type="similarity">
    <text evidence="1">Belongs to the glycosyl hydrolase 5 (cellulase A) family.</text>
</comment>
<dbReference type="InterPro" id="IPR001547">
    <property type="entry name" value="Glyco_hydro_5"/>
</dbReference>
<evidence type="ECO:0000256" key="5">
    <source>
        <dbReference type="ARBA" id="ARBA00023295"/>
    </source>
</evidence>
<organism evidence="10 11">
    <name type="scientific">Tetradesmus obliquus</name>
    <name type="common">Green alga</name>
    <name type="synonym">Acutodesmus obliquus</name>
    <dbReference type="NCBI Taxonomy" id="3088"/>
    <lineage>
        <taxon>Eukaryota</taxon>
        <taxon>Viridiplantae</taxon>
        <taxon>Chlorophyta</taxon>
        <taxon>core chlorophytes</taxon>
        <taxon>Chlorophyceae</taxon>
        <taxon>CS clade</taxon>
        <taxon>Sphaeropleales</taxon>
        <taxon>Scenedesmaceae</taxon>
        <taxon>Tetradesmus</taxon>
    </lineage>
</organism>
<dbReference type="PANTHER" id="PTHR35923:SF2">
    <property type="entry name" value="ENDOGLUCANASE"/>
    <property type="match status" value="1"/>
</dbReference>
<dbReference type="Pfam" id="PF00150">
    <property type="entry name" value="Cellulase"/>
    <property type="match status" value="1"/>
</dbReference>
<gene>
    <name evidence="10" type="ORF">BQ4739_LOCUS1787</name>
</gene>
<feature type="signal peptide" evidence="8">
    <location>
        <begin position="1"/>
        <end position="32"/>
    </location>
</feature>
<evidence type="ECO:0000256" key="4">
    <source>
        <dbReference type="ARBA" id="ARBA00023277"/>
    </source>
</evidence>
<keyword evidence="8" id="KW-0732">Signal</keyword>
<evidence type="ECO:0000256" key="2">
    <source>
        <dbReference type="ARBA" id="ARBA00022801"/>
    </source>
</evidence>
<dbReference type="AlphaFoldDB" id="A0A383V9J0"/>
<dbReference type="GO" id="GO:0030245">
    <property type="term" value="P:cellulose catabolic process"/>
    <property type="evidence" value="ECO:0007669"/>
    <property type="project" value="UniProtKB-KW"/>
</dbReference>
<proteinExistence type="inferred from homology"/>
<evidence type="ECO:0000313" key="10">
    <source>
        <dbReference type="EMBL" id="SZX61274.1"/>
    </source>
</evidence>
<keyword evidence="11" id="KW-1185">Reference proteome</keyword>
<sequence>MTSQRSSSCQALRLLLAGSILRALLSTSPVQASNLGPSEAFLRYPPRPMPAKACACRVDMQKRAVPSGCPSPWESIAGTSKVPPALKLSPKGDLIEAASNKMAQLHGINWFGWETESPTVDGLWAYNDAELPPTSAVSNASINALGVDFWGKRTMTNDFATVVHRMEALGFNAVRLPFNFTNLQKDLPAPKWDATEFYSCVRDPINYINLNKTLDPGLSHLNPEQLAAAAPAYTGMPHPPPLKPDDDVACAATWEVPFESSYKAAEQYGDKLQLSMCNWYLPQGQGVQAIHRFLWQVQYLVAQGFYVVVDHHSYQDRDPNMLNPALFAANWGNLWRTITALPGYAEHIKGRVFADLVNEPSRWGCQWERECFDAQGQKACSAGAWLYHEAMRAIHSWDPDVPVLANAMGQAHVDPVKFPTCTKFFKGMNYGEGTITRKEVIAATGISDPLSFFKDMPAGSSGKLVLAPHVYPATLTGLGVDTQSRASLFARLDLSFGLKALGRDLGSDMQPLDRMAVILGEFGVPDHGKPQQPSSLNPTAAAAAAAAGDFSSIADVDVTFLQDLAEYLRGLEVQGATVSWFWWAWNANSGDTKGIVGPTDTWRDVQFKKVQLLTQLYGLRPWYCNAAADACPCRGAGCLKTTTTGSSSSSSGSGTDSDGSSSSSSSDGVQMLTMPHAGAAVDFANLISLSLSIGRRLKALTPNTATAAR</sequence>
<feature type="region of interest" description="Disordered" evidence="7">
    <location>
        <begin position="642"/>
        <end position="669"/>
    </location>
</feature>
<keyword evidence="3" id="KW-0136">Cellulose degradation</keyword>
<dbReference type="Proteomes" id="UP000256970">
    <property type="component" value="Unassembled WGS sequence"/>
</dbReference>
<keyword evidence="6" id="KW-0624">Polysaccharide degradation</keyword>
<evidence type="ECO:0000256" key="3">
    <source>
        <dbReference type="ARBA" id="ARBA00023001"/>
    </source>
</evidence>
<accession>A0A383V9J0</accession>
<reference evidence="10 11" key="1">
    <citation type="submission" date="2016-10" db="EMBL/GenBank/DDBJ databases">
        <authorList>
            <person name="Cai Z."/>
        </authorList>
    </citation>
    <scope>NUCLEOTIDE SEQUENCE [LARGE SCALE GENOMIC DNA]</scope>
</reference>
<evidence type="ECO:0000259" key="9">
    <source>
        <dbReference type="Pfam" id="PF00150"/>
    </source>
</evidence>
<dbReference type="PANTHER" id="PTHR35923">
    <property type="entry name" value="MAJOR EXTRACELLULAR ENDOGLUCANASE"/>
    <property type="match status" value="1"/>
</dbReference>
<feature type="chain" id="PRO_5017078415" description="Glycoside hydrolase family 5 domain-containing protein" evidence="8">
    <location>
        <begin position="33"/>
        <end position="709"/>
    </location>
</feature>
<dbReference type="SUPFAM" id="SSF51445">
    <property type="entry name" value="(Trans)glycosidases"/>
    <property type="match status" value="1"/>
</dbReference>
<evidence type="ECO:0000256" key="7">
    <source>
        <dbReference type="SAM" id="MobiDB-lite"/>
    </source>
</evidence>
<dbReference type="Gene3D" id="3.20.20.80">
    <property type="entry name" value="Glycosidases"/>
    <property type="match status" value="1"/>
</dbReference>
<keyword evidence="2" id="KW-0378">Hydrolase</keyword>
<feature type="compositionally biased region" description="Low complexity" evidence="7">
    <location>
        <begin position="642"/>
        <end position="668"/>
    </location>
</feature>
<dbReference type="EMBL" id="FNXT01000133">
    <property type="protein sequence ID" value="SZX61274.1"/>
    <property type="molecule type" value="Genomic_DNA"/>
</dbReference>
<keyword evidence="4" id="KW-0119">Carbohydrate metabolism</keyword>
<evidence type="ECO:0000256" key="8">
    <source>
        <dbReference type="SAM" id="SignalP"/>
    </source>
</evidence>
<evidence type="ECO:0000256" key="6">
    <source>
        <dbReference type="ARBA" id="ARBA00023326"/>
    </source>
</evidence>
<dbReference type="InterPro" id="IPR017853">
    <property type="entry name" value="GH"/>
</dbReference>
<dbReference type="GO" id="GO:0004553">
    <property type="term" value="F:hydrolase activity, hydrolyzing O-glycosyl compounds"/>
    <property type="evidence" value="ECO:0007669"/>
    <property type="project" value="InterPro"/>
</dbReference>
<name>A0A383V9J0_TETOB</name>
<evidence type="ECO:0000256" key="1">
    <source>
        <dbReference type="ARBA" id="ARBA00005641"/>
    </source>
</evidence>